<evidence type="ECO:0000256" key="2">
    <source>
        <dbReference type="PROSITE-ProRule" id="PRU00335"/>
    </source>
</evidence>
<protein>
    <submittedName>
        <fullName evidence="4">TetR/AcrR family transcriptional regulator</fullName>
    </submittedName>
</protein>
<keyword evidence="1 2" id="KW-0238">DNA-binding</keyword>
<feature type="domain" description="HTH tetR-type" evidence="3">
    <location>
        <begin position="14"/>
        <end position="74"/>
    </location>
</feature>
<dbReference type="Proteomes" id="UP000282106">
    <property type="component" value="Unassembled WGS sequence"/>
</dbReference>
<dbReference type="InterPro" id="IPR050109">
    <property type="entry name" value="HTH-type_TetR-like_transc_reg"/>
</dbReference>
<reference evidence="4 5" key="1">
    <citation type="submission" date="2018-10" db="EMBL/GenBank/DDBJ databases">
        <authorList>
            <person name="Chen W.-M."/>
        </authorList>
    </citation>
    <scope>NUCLEOTIDE SEQUENCE [LARGE SCALE GENOMIC DNA]</scope>
    <source>
        <strain evidence="4 5">THS-13</strain>
    </source>
</reference>
<dbReference type="PANTHER" id="PTHR30055">
    <property type="entry name" value="HTH-TYPE TRANSCRIPTIONAL REGULATOR RUTR"/>
    <property type="match status" value="1"/>
</dbReference>
<gene>
    <name evidence="4" type="ORF">ED208_06790</name>
</gene>
<comment type="caution">
    <text evidence="4">The sequence shown here is derived from an EMBL/GenBank/DDBJ whole genome shotgun (WGS) entry which is preliminary data.</text>
</comment>
<keyword evidence="5" id="KW-1185">Reference proteome</keyword>
<accession>A0A3N0VH46</accession>
<feature type="DNA-binding region" description="H-T-H motif" evidence="2">
    <location>
        <begin position="37"/>
        <end position="56"/>
    </location>
</feature>
<dbReference type="GO" id="GO:0000976">
    <property type="term" value="F:transcription cis-regulatory region binding"/>
    <property type="evidence" value="ECO:0007669"/>
    <property type="project" value="TreeGrafter"/>
</dbReference>
<dbReference type="Gene3D" id="1.10.357.10">
    <property type="entry name" value="Tetracycline Repressor, domain 2"/>
    <property type="match status" value="1"/>
</dbReference>
<dbReference type="AlphaFoldDB" id="A0A3N0VH46"/>
<evidence type="ECO:0000256" key="1">
    <source>
        <dbReference type="ARBA" id="ARBA00023125"/>
    </source>
</evidence>
<dbReference type="PROSITE" id="PS50977">
    <property type="entry name" value="HTH_TETR_2"/>
    <property type="match status" value="1"/>
</dbReference>
<dbReference type="GO" id="GO:0003700">
    <property type="term" value="F:DNA-binding transcription factor activity"/>
    <property type="evidence" value="ECO:0007669"/>
    <property type="project" value="TreeGrafter"/>
</dbReference>
<dbReference type="InParanoid" id="A0A3N0VH46"/>
<organism evidence="4 5">
    <name type="scientific">Stagnimonas aquatica</name>
    <dbReference type="NCBI Taxonomy" id="2689987"/>
    <lineage>
        <taxon>Bacteria</taxon>
        <taxon>Pseudomonadati</taxon>
        <taxon>Pseudomonadota</taxon>
        <taxon>Gammaproteobacteria</taxon>
        <taxon>Nevskiales</taxon>
        <taxon>Nevskiaceae</taxon>
        <taxon>Stagnimonas</taxon>
    </lineage>
</organism>
<evidence type="ECO:0000259" key="3">
    <source>
        <dbReference type="PROSITE" id="PS50977"/>
    </source>
</evidence>
<dbReference type="InterPro" id="IPR001647">
    <property type="entry name" value="HTH_TetR"/>
</dbReference>
<evidence type="ECO:0000313" key="4">
    <source>
        <dbReference type="EMBL" id="ROH92069.1"/>
    </source>
</evidence>
<proteinExistence type="predicted"/>
<dbReference type="Pfam" id="PF00440">
    <property type="entry name" value="TetR_N"/>
    <property type="match status" value="1"/>
</dbReference>
<dbReference type="PANTHER" id="PTHR30055:SF237">
    <property type="entry name" value="TRANSCRIPTIONAL REPRESSOR MCE3R"/>
    <property type="match status" value="1"/>
</dbReference>
<dbReference type="InterPro" id="IPR009057">
    <property type="entry name" value="Homeodomain-like_sf"/>
</dbReference>
<sequence length="205" mass="22462">MEPVVRPPVPSKQSLSAEHWAAAALDALAHGGLDAVAVEPLARALGVTKGSFYWHYPNRDALLQAALTLWEQRESAAVIARAEQEATPLERMLTLFRELANTDVRTEKLLLALSGSEHPLVRAAAQRVSACWRGYLQDCYRALGYGEEQAAHSATFAFCIFMGTVRMRRDDPAALPAGGQFNDYLRFLIRTLLPGTRTAPSEQGA</sequence>
<dbReference type="SUPFAM" id="SSF46689">
    <property type="entry name" value="Homeodomain-like"/>
    <property type="match status" value="1"/>
</dbReference>
<name>A0A3N0VH46_9GAMM</name>
<dbReference type="EMBL" id="RJVO01000002">
    <property type="protein sequence ID" value="ROH92069.1"/>
    <property type="molecule type" value="Genomic_DNA"/>
</dbReference>
<evidence type="ECO:0000313" key="5">
    <source>
        <dbReference type="Proteomes" id="UP000282106"/>
    </source>
</evidence>